<evidence type="ECO:0000313" key="2">
    <source>
        <dbReference type="Proteomes" id="UP000821853"/>
    </source>
</evidence>
<dbReference type="EMBL" id="JABSTR010001244">
    <property type="protein sequence ID" value="KAH9383703.1"/>
    <property type="molecule type" value="Genomic_DNA"/>
</dbReference>
<sequence>MLAEEFVVNKVPLVSETVHAAKAGVTFSKQSGLASQLKQTVSQEVSTRWNSKVSMLKSVCSQFEETEAPLGSRNTPVMESVNQTTLNELIEFLKPFKDASDTLEEANRPTLPLVVLYASTLKEHLECALVCAVEAVEIEKLKSRARPFLNTQLGISLLHKTAAFLQPQFRQLCMWSEDERLEVHVHVGELLPMSVKE</sequence>
<protein>
    <submittedName>
        <fullName evidence="1">Uncharacterized protein</fullName>
    </submittedName>
</protein>
<dbReference type="InterPro" id="IPR012337">
    <property type="entry name" value="RNaseH-like_sf"/>
</dbReference>
<dbReference type="Proteomes" id="UP000821853">
    <property type="component" value="Unassembled WGS sequence"/>
</dbReference>
<keyword evidence="2" id="KW-1185">Reference proteome</keyword>
<dbReference type="OrthoDB" id="6489574at2759"/>
<name>A0A9J6GZ31_HAELO</name>
<organism evidence="1 2">
    <name type="scientific">Haemaphysalis longicornis</name>
    <name type="common">Bush tick</name>
    <dbReference type="NCBI Taxonomy" id="44386"/>
    <lineage>
        <taxon>Eukaryota</taxon>
        <taxon>Metazoa</taxon>
        <taxon>Ecdysozoa</taxon>
        <taxon>Arthropoda</taxon>
        <taxon>Chelicerata</taxon>
        <taxon>Arachnida</taxon>
        <taxon>Acari</taxon>
        <taxon>Parasitiformes</taxon>
        <taxon>Ixodida</taxon>
        <taxon>Ixodoidea</taxon>
        <taxon>Ixodidae</taxon>
        <taxon>Haemaphysalinae</taxon>
        <taxon>Haemaphysalis</taxon>
    </lineage>
</organism>
<proteinExistence type="predicted"/>
<reference evidence="1 2" key="1">
    <citation type="journal article" date="2020" name="Cell">
        <title>Large-Scale Comparative Analyses of Tick Genomes Elucidate Their Genetic Diversity and Vector Capacities.</title>
        <authorList>
            <consortium name="Tick Genome and Microbiome Consortium (TIGMIC)"/>
            <person name="Jia N."/>
            <person name="Wang J."/>
            <person name="Shi W."/>
            <person name="Du L."/>
            <person name="Sun Y."/>
            <person name="Zhan W."/>
            <person name="Jiang J.F."/>
            <person name="Wang Q."/>
            <person name="Zhang B."/>
            <person name="Ji P."/>
            <person name="Bell-Sakyi L."/>
            <person name="Cui X.M."/>
            <person name="Yuan T.T."/>
            <person name="Jiang B.G."/>
            <person name="Yang W.F."/>
            <person name="Lam T.T."/>
            <person name="Chang Q.C."/>
            <person name="Ding S.J."/>
            <person name="Wang X.J."/>
            <person name="Zhu J.G."/>
            <person name="Ruan X.D."/>
            <person name="Zhao L."/>
            <person name="Wei J.T."/>
            <person name="Ye R.Z."/>
            <person name="Que T.C."/>
            <person name="Du C.H."/>
            <person name="Zhou Y.H."/>
            <person name="Cheng J.X."/>
            <person name="Dai P.F."/>
            <person name="Guo W.B."/>
            <person name="Han X.H."/>
            <person name="Huang E.J."/>
            <person name="Li L.F."/>
            <person name="Wei W."/>
            <person name="Gao Y.C."/>
            <person name="Liu J.Z."/>
            <person name="Shao H.Z."/>
            <person name="Wang X."/>
            <person name="Wang C.C."/>
            <person name="Yang T.C."/>
            <person name="Huo Q.B."/>
            <person name="Li W."/>
            <person name="Chen H.Y."/>
            <person name="Chen S.E."/>
            <person name="Zhou L.G."/>
            <person name="Ni X.B."/>
            <person name="Tian J.H."/>
            <person name="Sheng Y."/>
            <person name="Liu T."/>
            <person name="Pan Y.S."/>
            <person name="Xia L.Y."/>
            <person name="Li J."/>
            <person name="Zhao F."/>
            <person name="Cao W.C."/>
        </authorList>
    </citation>
    <scope>NUCLEOTIDE SEQUENCE [LARGE SCALE GENOMIC DNA]</scope>
    <source>
        <strain evidence="1">HaeL-2018</strain>
    </source>
</reference>
<dbReference type="SUPFAM" id="SSF53098">
    <property type="entry name" value="Ribonuclease H-like"/>
    <property type="match status" value="1"/>
</dbReference>
<evidence type="ECO:0000313" key="1">
    <source>
        <dbReference type="EMBL" id="KAH9383703.1"/>
    </source>
</evidence>
<dbReference type="VEuPathDB" id="VectorBase:HLOH_045255"/>
<accession>A0A9J6GZ31</accession>
<comment type="caution">
    <text evidence="1">The sequence shown here is derived from an EMBL/GenBank/DDBJ whole genome shotgun (WGS) entry which is preliminary data.</text>
</comment>
<dbReference type="AlphaFoldDB" id="A0A9J6GZ31"/>
<dbReference type="OMA" id="MWSEDER"/>
<gene>
    <name evidence="1" type="ORF">HPB48_025469</name>
</gene>